<organism evidence="6">
    <name type="scientific">Christensenella massiliensis</name>
    <dbReference type="NCBI Taxonomy" id="1805714"/>
    <lineage>
        <taxon>Bacteria</taxon>
        <taxon>Bacillati</taxon>
        <taxon>Bacillota</taxon>
        <taxon>Clostridia</taxon>
        <taxon>Christensenellales</taxon>
        <taxon>Christensenellaceae</taxon>
        <taxon>Christensenella</taxon>
    </lineage>
</organism>
<feature type="domain" description="Alanine racemase N-terminal" evidence="5">
    <location>
        <begin position="27"/>
        <end position="224"/>
    </location>
</feature>
<comment type="function">
    <text evidence="2">Pyridoxal 5'-phosphate (PLP)-binding protein, which is involved in PLP homeostasis.</text>
</comment>
<dbReference type="FunFam" id="3.20.20.10:FF:000018">
    <property type="entry name" value="Pyridoxal phosphate homeostasis protein"/>
    <property type="match status" value="1"/>
</dbReference>
<dbReference type="InterPro" id="IPR029066">
    <property type="entry name" value="PLP-binding_barrel"/>
</dbReference>
<comment type="cofactor">
    <cofactor evidence="3">
        <name>pyridoxal 5'-phosphate</name>
        <dbReference type="ChEBI" id="CHEBI:597326"/>
    </cofactor>
</comment>
<reference evidence="6" key="1">
    <citation type="submission" date="2023-02" db="EMBL/GenBank/DDBJ databases">
        <title>Gut commensal Christensenella minuta modulates host metabolism via a new class of secondary bile acids.</title>
        <authorList>
            <person name="Liu C."/>
        </authorList>
    </citation>
    <scope>NUCLEOTIDE SEQUENCE</scope>
    <source>
        <strain evidence="6">CA70</strain>
    </source>
</reference>
<dbReference type="PANTHER" id="PTHR10146">
    <property type="entry name" value="PROLINE SYNTHETASE CO-TRANSCRIBED BACTERIAL HOMOLOG PROTEIN"/>
    <property type="match status" value="1"/>
</dbReference>
<evidence type="ECO:0000313" key="6">
    <source>
        <dbReference type="EMBL" id="XCC62953.1"/>
    </source>
</evidence>
<dbReference type="HAMAP" id="MF_02087">
    <property type="entry name" value="PLP_homeostasis"/>
    <property type="match status" value="1"/>
</dbReference>
<dbReference type="PIRSF" id="PIRSF004848">
    <property type="entry name" value="YBL036c_PLPDEIII"/>
    <property type="match status" value="1"/>
</dbReference>
<protein>
    <recommendedName>
        <fullName evidence="2">Pyridoxal phosphate homeostasis protein</fullName>
        <shortName evidence="2">PLP homeostasis protein</shortName>
    </recommendedName>
</protein>
<evidence type="ECO:0000256" key="2">
    <source>
        <dbReference type="HAMAP-Rule" id="MF_02087"/>
    </source>
</evidence>
<dbReference type="SUPFAM" id="SSF51419">
    <property type="entry name" value="PLP-binding barrel"/>
    <property type="match status" value="1"/>
</dbReference>
<dbReference type="RefSeq" id="WP_353423841.1">
    <property type="nucleotide sequence ID" value="NZ_CP117826.1"/>
</dbReference>
<gene>
    <name evidence="6" type="ORF">PUP29_03270</name>
</gene>
<dbReference type="NCBIfam" id="TIGR00044">
    <property type="entry name" value="YggS family pyridoxal phosphate-dependent enzyme"/>
    <property type="match status" value="1"/>
</dbReference>
<proteinExistence type="inferred from homology"/>
<keyword evidence="1 2" id="KW-0663">Pyridoxal phosphate</keyword>
<dbReference type="EMBL" id="CP117826">
    <property type="protein sequence ID" value="XCC62953.1"/>
    <property type="molecule type" value="Genomic_DNA"/>
</dbReference>
<evidence type="ECO:0000256" key="4">
    <source>
        <dbReference type="RuleBase" id="RU004514"/>
    </source>
</evidence>
<feature type="modified residue" description="N6-(pyridoxal phosphate)lysine" evidence="2 3">
    <location>
        <position position="35"/>
    </location>
</feature>
<name>A0AAU8AA31_9FIRM</name>
<dbReference type="CDD" id="cd00635">
    <property type="entry name" value="PLPDE_III_YBL036c_like"/>
    <property type="match status" value="1"/>
</dbReference>
<dbReference type="AlphaFoldDB" id="A0AAU8AA31"/>
<sequence length="228" mass="25823">MGLSENIAIVQEKIACAAEKAGRSAEDITLIAVSKTVDAEMVKAAYDYGLRSFGENRVQEFLRKKEILPEDIQWNLIGQLQTNKVKYIIDNGVALLHSLDRPALASELQKECIKKDASIDVLVEVNFAKEESKSGLYPEEVDSFLEQLADCRRIHLSGFMTVAPYTDDRVYLRKLFAQARALYDKKKKEFPEIRYLSMGMSNDYEDAILEGSNMVRVGTAIFGHRIYQ</sequence>
<dbReference type="InterPro" id="IPR001608">
    <property type="entry name" value="Ala_racemase_N"/>
</dbReference>
<evidence type="ECO:0000256" key="3">
    <source>
        <dbReference type="PIRSR" id="PIRSR004848-1"/>
    </source>
</evidence>
<dbReference type="PANTHER" id="PTHR10146:SF14">
    <property type="entry name" value="PYRIDOXAL PHOSPHATE HOMEOSTASIS PROTEIN"/>
    <property type="match status" value="1"/>
</dbReference>
<evidence type="ECO:0000259" key="5">
    <source>
        <dbReference type="Pfam" id="PF01168"/>
    </source>
</evidence>
<dbReference type="Pfam" id="PF01168">
    <property type="entry name" value="Ala_racemase_N"/>
    <property type="match status" value="1"/>
</dbReference>
<accession>A0AAU8AA31</accession>
<dbReference type="Gene3D" id="3.20.20.10">
    <property type="entry name" value="Alanine racemase"/>
    <property type="match status" value="1"/>
</dbReference>
<dbReference type="InterPro" id="IPR011078">
    <property type="entry name" value="PyrdxlP_homeostasis"/>
</dbReference>
<evidence type="ECO:0000256" key="1">
    <source>
        <dbReference type="ARBA" id="ARBA00022898"/>
    </source>
</evidence>
<comment type="similarity">
    <text evidence="2 4">Belongs to the pyridoxal phosphate-binding protein YggS/PROSC family.</text>
</comment>
<dbReference type="GO" id="GO:0030170">
    <property type="term" value="F:pyridoxal phosphate binding"/>
    <property type="evidence" value="ECO:0007669"/>
    <property type="project" value="UniProtKB-UniRule"/>
</dbReference>